<gene>
    <name evidence="3" type="ORF">PECAL_6P08730</name>
</gene>
<keyword evidence="1" id="KW-1133">Transmembrane helix</keyword>
<evidence type="ECO:0008006" key="5">
    <source>
        <dbReference type="Google" id="ProtNLM"/>
    </source>
</evidence>
<evidence type="ECO:0000313" key="4">
    <source>
        <dbReference type="Proteomes" id="UP000789595"/>
    </source>
</evidence>
<protein>
    <recommendedName>
        <fullName evidence="5">Glycerophosphocholine acyltransferase 1</fullName>
    </recommendedName>
</protein>
<evidence type="ECO:0000313" key="3">
    <source>
        <dbReference type="EMBL" id="CAH0379263.1"/>
    </source>
</evidence>
<feature type="transmembrane region" description="Helical" evidence="1">
    <location>
        <begin position="145"/>
        <end position="164"/>
    </location>
</feature>
<evidence type="ECO:0000256" key="2">
    <source>
        <dbReference type="SAM" id="SignalP"/>
    </source>
</evidence>
<dbReference type="AlphaFoldDB" id="A0A8J2SSH1"/>
<name>A0A8J2SSH1_9STRA</name>
<evidence type="ECO:0000256" key="1">
    <source>
        <dbReference type="SAM" id="Phobius"/>
    </source>
</evidence>
<sequence>MANRRHVAALLVHFALCYAGWASGKAPGLRATDDAIRETTIGTVLLAVLLCAIAHRSYVGILAIGCTLFKHLAWVLLHTDVGITDTHIFWGTLVLPLVGAYHRCPYILFAGVYSFGTKVIDKNHHAVKEVIRTGRPCCTRAEFEAAKLVICVGVYLSVVLAYVFSLRVRRGPLVVTWACGGACGHLHPRRARYRPVAYESDEEGTASAEKSRPI</sequence>
<feature type="chain" id="PRO_5035279822" description="Glycerophosphocholine acyltransferase 1" evidence="2">
    <location>
        <begin position="20"/>
        <end position="214"/>
    </location>
</feature>
<accession>A0A8J2SSH1</accession>
<dbReference type="Proteomes" id="UP000789595">
    <property type="component" value="Unassembled WGS sequence"/>
</dbReference>
<proteinExistence type="predicted"/>
<dbReference type="EMBL" id="CAKKNE010000006">
    <property type="protein sequence ID" value="CAH0379263.1"/>
    <property type="molecule type" value="Genomic_DNA"/>
</dbReference>
<keyword evidence="1" id="KW-0812">Transmembrane</keyword>
<keyword evidence="2" id="KW-0732">Signal</keyword>
<feature type="signal peptide" evidence="2">
    <location>
        <begin position="1"/>
        <end position="19"/>
    </location>
</feature>
<organism evidence="3 4">
    <name type="scientific">Pelagomonas calceolata</name>
    <dbReference type="NCBI Taxonomy" id="35677"/>
    <lineage>
        <taxon>Eukaryota</taxon>
        <taxon>Sar</taxon>
        <taxon>Stramenopiles</taxon>
        <taxon>Ochrophyta</taxon>
        <taxon>Pelagophyceae</taxon>
        <taxon>Pelagomonadales</taxon>
        <taxon>Pelagomonadaceae</taxon>
        <taxon>Pelagomonas</taxon>
    </lineage>
</organism>
<keyword evidence="1" id="KW-0472">Membrane</keyword>
<keyword evidence="4" id="KW-1185">Reference proteome</keyword>
<reference evidence="3" key="1">
    <citation type="submission" date="2021-11" db="EMBL/GenBank/DDBJ databases">
        <authorList>
            <consortium name="Genoscope - CEA"/>
            <person name="William W."/>
        </authorList>
    </citation>
    <scope>NUCLEOTIDE SEQUENCE</scope>
</reference>
<comment type="caution">
    <text evidence="3">The sequence shown here is derived from an EMBL/GenBank/DDBJ whole genome shotgun (WGS) entry which is preliminary data.</text>
</comment>
<feature type="transmembrane region" description="Helical" evidence="1">
    <location>
        <begin position="46"/>
        <end position="69"/>
    </location>
</feature>